<dbReference type="GO" id="GO:0046872">
    <property type="term" value="F:metal ion binding"/>
    <property type="evidence" value="ECO:0007669"/>
    <property type="project" value="UniProtKB-KW"/>
</dbReference>
<dbReference type="InParanoid" id="A0A067NAU7"/>
<accession>A0A067NAU7</accession>
<sequence>MIPPRSRPACLVRARELLHPSTEKNERFSHLADISRILGMRTEHVEIVLQSLQPGTRSSPPYARSHRDEIYYFLTGHGRVWLDGETFSIGPHDCVGFPAGKGLAHTFINDGEATEDLVFIVFRDNGIEDALYYPLGKGSKSGTTDPLIGPWNDPPPRSLGLHDGWPSKPRTEAQGSHTNGENDTTVNGHIDLPAPSSERKPNPPIQSFQWHPSILFVPVLAFPNPGRSGADYSDVAPLSALLGLSGRFSVQYQVLPPGTRSSQPRAHSKADQLFYVIRGKGKLWLDGDIHEVEEGDCAAFVHGTGISHTFINDEEHDEDELILLTFSENIDDDQIYYPLRTDAHEKEKISEDDFTWWEGAPKRQLSSHDGMPLHPRSE</sequence>
<dbReference type="InterPro" id="IPR013096">
    <property type="entry name" value="Cupin_2"/>
</dbReference>
<dbReference type="PANTHER" id="PTHR35848:SF6">
    <property type="entry name" value="CUPIN TYPE-2 DOMAIN-CONTAINING PROTEIN"/>
    <property type="match status" value="1"/>
</dbReference>
<gene>
    <name evidence="4" type="ORF">BOTBODRAFT_26891</name>
</gene>
<proteinExistence type="predicted"/>
<evidence type="ECO:0000256" key="2">
    <source>
        <dbReference type="SAM" id="MobiDB-lite"/>
    </source>
</evidence>
<feature type="compositionally biased region" description="Polar residues" evidence="2">
    <location>
        <begin position="173"/>
        <end position="187"/>
    </location>
</feature>
<name>A0A067NAU7_BOTB1</name>
<reference evidence="5" key="1">
    <citation type="journal article" date="2014" name="Proc. Natl. Acad. Sci. U.S.A.">
        <title>Extensive sampling of basidiomycete genomes demonstrates inadequacy of the white-rot/brown-rot paradigm for wood decay fungi.</title>
        <authorList>
            <person name="Riley R."/>
            <person name="Salamov A.A."/>
            <person name="Brown D.W."/>
            <person name="Nagy L.G."/>
            <person name="Floudas D."/>
            <person name="Held B.W."/>
            <person name="Levasseur A."/>
            <person name="Lombard V."/>
            <person name="Morin E."/>
            <person name="Otillar R."/>
            <person name="Lindquist E.A."/>
            <person name="Sun H."/>
            <person name="LaButti K.M."/>
            <person name="Schmutz J."/>
            <person name="Jabbour D."/>
            <person name="Luo H."/>
            <person name="Baker S.E."/>
            <person name="Pisabarro A.G."/>
            <person name="Walton J.D."/>
            <person name="Blanchette R.A."/>
            <person name="Henrissat B."/>
            <person name="Martin F."/>
            <person name="Cullen D."/>
            <person name="Hibbett D.S."/>
            <person name="Grigoriev I.V."/>
        </authorList>
    </citation>
    <scope>NUCLEOTIDE SEQUENCE [LARGE SCALE GENOMIC DNA]</scope>
    <source>
        <strain evidence="5">FD-172 SS1</strain>
    </source>
</reference>
<protein>
    <recommendedName>
        <fullName evidence="3">Cupin type-2 domain-containing protein</fullName>
    </recommendedName>
</protein>
<dbReference type="InterPro" id="IPR011051">
    <property type="entry name" value="RmlC_Cupin_sf"/>
</dbReference>
<dbReference type="PANTHER" id="PTHR35848">
    <property type="entry name" value="OXALATE-BINDING PROTEIN"/>
    <property type="match status" value="1"/>
</dbReference>
<dbReference type="HOGENOM" id="CLU_049077_0_0_1"/>
<evidence type="ECO:0000313" key="4">
    <source>
        <dbReference type="EMBL" id="KDQ20871.1"/>
    </source>
</evidence>
<dbReference type="Proteomes" id="UP000027195">
    <property type="component" value="Unassembled WGS sequence"/>
</dbReference>
<dbReference type="SUPFAM" id="SSF51182">
    <property type="entry name" value="RmlC-like cupins"/>
    <property type="match status" value="1"/>
</dbReference>
<dbReference type="InterPro" id="IPR014710">
    <property type="entry name" value="RmlC-like_jellyroll"/>
</dbReference>
<dbReference type="Pfam" id="PF07883">
    <property type="entry name" value="Cupin_2"/>
    <property type="match status" value="2"/>
</dbReference>
<dbReference type="InterPro" id="IPR051610">
    <property type="entry name" value="GPI/OXD"/>
</dbReference>
<evidence type="ECO:0000256" key="1">
    <source>
        <dbReference type="ARBA" id="ARBA00022723"/>
    </source>
</evidence>
<dbReference type="AlphaFoldDB" id="A0A067NAU7"/>
<feature type="domain" description="Cupin type-2" evidence="3">
    <location>
        <begin position="252"/>
        <end position="315"/>
    </location>
</feature>
<evidence type="ECO:0000259" key="3">
    <source>
        <dbReference type="Pfam" id="PF07883"/>
    </source>
</evidence>
<organism evidence="4 5">
    <name type="scientific">Botryobasidium botryosum (strain FD-172 SS1)</name>
    <dbReference type="NCBI Taxonomy" id="930990"/>
    <lineage>
        <taxon>Eukaryota</taxon>
        <taxon>Fungi</taxon>
        <taxon>Dikarya</taxon>
        <taxon>Basidiomycota</taxon>
        <taxon>Agaricomycotina</taxon>
        <taxon>Agaricomycetes</taxon>
        <taxon>Cantharellales</taxon>
        <taxon>Botryobasidiaceae</taxon>
        <taxon>Botryobasidium</taxon>
    </lineage>
</organism>
<dbReference type="Gene3D" id="2.60.120.10">
    <property type="entry name" value="Jelly Rolls"/>
    <property type="match status" value="2"/>
</dbReference>
<feature type="domain" description="Cupin type-2" evidence="3">
    <location>
        <begin position="49"/>
        <end position="114"/>
    </location>
</feature>
<dbReference type="OrthoDB" id="10263073at2759"/>
<evidence type="ECO:0000313" key="5">
    <source>
        <dbReference type="Proteomes" id="UP000027195"/>
    </source>
</evidence>
<keyword evidence="1" id="KW-0479">Metal-binding</keyword>
<feature type="region of interest" description="Disordered" evidence="2">
    <location>
        <begin position="139"/>
        <end position="202"/>
    </location>
</feature>
<keyword evidence="5" id="KW-1185">Reference proteome</keyword>
<dbReference type="EMBL" id="KL198017">
    <property type="protein sequence ID" value="KDQ20871.1"/>
    <property type="molecule type" value="Genomic_DNA"/>
</dbReference>